<feature type="domain" description="FAM50A/XAP5 C-terminal" evidence="1">
    <location>
        <begin position="14"/>
        <end position="42"/>
    </location>
</feature>
<organism evidence="2 3">
    <name type="scientific">Lactuca virosa</name>
    <dbReference type="NCBI Taxonomy" id="75947"/>
    <lineage>
        <taxon>Eukaryota</taxon>
        <taxon>Viridiplantae</taxon>
        <taxon>Streptophyta</taxon>
        <taxon>Embryophyta</taxon>
        <taxon>Tracheophyta</taxon>
        <taxon>Spermatophyta</taxon>
        <taxon>Magnoliopsida</taxon>
        <taxon>eudicotyledons</taxon>
        <taxon>Gunneridae</taxon>
        <taxon>Pentapetalae</taxon>
        <taxon>asterids</taxon>
        <taxon>campanulids</taxon>
        <taxon>Asterales</taxon>
        <taxon>Asteraceae</taxon>
        <taxon>Cichorioideae</taxon>
        <taxon>Cichorieae</taxon>
        <taxon>Lactucinae</taxon>
        <taxon>Lactuca</taxon>
    </lineage>
</organism>
<dbReference type="EMBL" id="CAKMRJ010005523">
    <property type="protein sequence ID" value="CAH1447115.1"/>
    <property type="molecule type" value="Genomic_DNA"/>
</dbReference>
<keyword evidence="3" id="KW-1185">Reference proteome</keyword>
<dbReference type="Pfam" id="PF04921">
    <property type="entry name" value="XAP5"/>
    <property type="match status" value="1"/>
</dbReference>
<name>A0AAU9PA39_9ASTR</name>
<dbReference type="Proteomes" id="UP001157418">
    <property type="component" value="Unassembled WGS sequence"/>
</dbReference>
<dbReference type="InterPro" id="IPR048337">
    <property type="entry name" value="FAM50A/XAP5_C"/>
</dbReference>
<sequence length="96" mass="11245">MQVRKGDTISEFLQADLIIPHQHDFYEVIVNKARGKIFSTLICMKMCERLLMQPQKKMSHMLVKLLRVAGTRRTSTLCKKESKWDASEPIMHWQKG</sequence>
<gene>
    <name evidence="2" type="ORF">LVIROSA_LOCUS32752</name>
</gene>
<reference evidence="2 3" key="1">
    <citation type="submission" date="2022-01" db="EMBL/GenBank/DDBJ databases">
        <authorList>
            <person name="Xiong W."/>
            <person name="Schranz E."/>
        </authorList>
    </citation>
    <scope>NUCLEOTIDE SEQUENCE [LARGE SCALE GENOMIC DNA]</scope>
</reference>
<dbReference type="AlphaFoldDB" id="A0AAU9PA39"/>
<comment type="caution">
    <text evidence="2">The sequence shown here is derived from an EMBL/GenBank/DDBJ whole genome shotgun (WGS) entry which is preliminary data.</text>
</comment>
<accession>A0AAU9PA39</accession>
<evidence type="ECO:0000259" key="1">
    <source>
        <dbReference type="Pfam" id="PF04921"/>
    </source>
</evidence>
<evidence type="ECO:0000313" key="3">
    <source>
        <dbReference type="Proteomes" id="UP001157418"/>
    </source>
</evidence>
<evidence type="ECO:0000313" key="2">
    <source>
        <dbReference type="EMBL" id="CAH1447115.1"/>
    </source>
</evidence>
<protein>
    <recommendedName>
        <fullName evidence="1">FAM50A/XAP5 C-terminal domain-containing protein</fullName>
    </recommendedName>
</protein>
<proteinExistence type="predicted"/>